<feature type="region of interest" description="Disordered" evidence="1">
    <location>
        <begin position="137"/>
        <end position="157"/>
    </location>
</feature>
<organism evidence="2 3">
    <name type="scientific">Paenibacillus hunanensis</name>
    <dbReference type="NCBI Taxonomy" id="539262"/>
    <lineage>
        <taxon>Bacteria</taxon>
        <taxon>Bacillati</taxon>
        <taxon>Bacillota</taxon>
        <taxon>Bacilli</taxon>
        <taxon>Bacillales</taxon>
        <taxon>Paenibacillaceae</taxon>
        <taxon>Paenibacillus</taxon>
    </lineage>
</organism>
<dbReference type="InterPro" id="IPR050458">
    <property type="entry name" value="LolB"/>
</dbReference>
<dbReference type="InterPro" id="IPR008912">
    <property type="entry name" value="Uncharacterised_CoxE"/>
</dbReference>
<evidence type="ECO:0000313" key="2">
    <source>
        <dbReference type="EMBL" id="MDR6243677.1"/>
    </source>
</evidence>
<protein>
    <recommendedName>
        <fullName evidence="4">VWA domain-containing protein</fullName>
    </recommendedName>
</protein>
<dbReference type="InterPro" id="IPR036465">
    <property type="entry name" value="vWFA_dom_sf"/>
</dbReference>
<evidence type="ECO:0000256" key="1">
    <source>
        <dbReference type="SAM" id="MobiDB-lite"/>
    </source>
</evidence>
<reference evidence="2 3" key="1">
    <citation type="submission" date="2023-07" db="EMBL/GenBank/DDBJ databases">
        <title>Genomic Encyclopedia of Type Strains, Phase IV (KMG-IV): sequencing the most valuable type-strain genomes for metagenomic binning, comparative biology and taxonomic classification.</title>
        <authorList>
            <person name="Goeker M."/>
        </authorList>
    </citation>
    <scope>NUCLEOTIDE SEQUENCE [LARGE SCALE GENOMIC DNA]</scope>
    <source>
        <strain evidence="2 3">DSM 22170</strain>
    </source>
</reference>
<accession>A0ABU1IWQ6</accession>
<dbReference type="Pfam" id="PF05762">
    <property type="entry name" value="VWA_CoxE"/>
    <property type="match status" value="1"/>
</dbReference>
<dbReference type="PANTHER" id="PTHR30634">
    <property type="entry name" value="OUTER MEMBRANE LOLAB LIPOPROTEIN INSERTION APPARATUS"/>
    <property type="match status" value="1"/>
</dbReference>
<feature type="region of interest" description="Disordered" evidence="1">
    <location>
        <begin position="1"/>
        <end position="79"/>
    </location>
</feature>
<comment type="caution">
    <text evidence="2">The sequence shown here is derived from an EMBL/GenBank/DDBJ whole genome shotgun (WGS) entry which is preliminary data.</text>
</comment>
<gene>
    <name evidence="2" type="ORF">JOC58_001570</name>
</gene>
<dbReference type="SUPFAM" id="SSF53300">
    <property type="entry name" value="vWA-like"/>
    <property type="match status" value="1"/>
</dbReference>
<dbReference type="PANTHER" id="PTHR30634:SF16">
    <property type="entry name" value="OUTER-MEMBRANE LIPOPROTEIN LOLB"/>
    <property type="match status" value="1"/>
</dbReference>
<proteinExistence type="predicted"/>
<dbReference type="Proteomes" id="UP001185028">
    <property type="component" value="Unassembled WGS sequence"/>
</dbReference>
<dbReference type="Gene3D" id="3.40.50.410">
    <property type="entry name" value="von Willebrand factor, type A domain"/>
    <property type="match status" value="1"/>
</dbReference>
<name>A0ABU1IWQ6_9BACL</name>
<feature type="compositionally biased region" description="Polar residues" evidence="1">
    <location>
        <begin position="68"/>
        <end position="78"/>
    </location>
</feature>
<evidence type="ECO:0000313" key="3">
    <source>
        <dbReference type="Proteomes" id="UP001185028"/>
    </source>
</evidence>
<keyword evidence="3" id="KW-1185">Reference proteome</keyword>
<feature type="compositionally biased region" description="Polar residues" evidence="1">
    <location>
        <begin position="140"/>
        <end position="152"/>
    </location>
</feature>
<feature type="compositionally biased region" description="Low complexity" evidence="1">
    <location>
        <begin position="38"/>
        <end position="60"/>
    </location>
</feature>
<evidence type="ECO:0008006" key="4">
    <source>
        <dbReference type="Google" id="ProtNLM"/>
    </source>
</evidence>
<sequence length="487" mass="53137">MKRIGHTAAVESQLIQPRLSEDDGTVAGSSGEPISTQASFASPKSSASSESTAPPESSASLDSPVSPPSGSSQNSTMVPTEVATKRLARWRLILGTAAEEELNTLRQCVSPDNPLLSGDERVMDAALAAIYDETGGTVAAGQSNSSHTTSRGAGSGASAPVLSRWLGDVRTFFPDDVVSIIQQDAMERKGWKQLLFEPEVLAHVKPDIAMVGTLMALKGKIPERTKETARQLIGAVVEDLKKRMESNLRRAVTGALNRRQHSPLPSLSGIDWKRTIQRNLKHYDVEHKRIIPEKFYYFDRAQRSNEWKVIIDIDQSGSMADSIIWASVVAAIFASLPSLDTRVVAFDTSVVDLTEQCNNDPVDMLFGIQLGGGTDIDKSVSYCQQFIEEPKKTLFILISDLYEGGNQSRLVRRMREMRESGVKTLCLLALSDDGKPFYDANIAKRFTRDGTPSFACTPNLLPALVEGALKNQNLSELVQRLGVKLDS</sequence>
<dbReference type="EMBL" id="JAVDQH010000005">
    <property type="protein sequence ID" value="MDR6243677.1"/>
    <property type="molecule type" value="Genomic_DNA"/>
</dbReference>